<gene>
    <name evidence="1" type="ORF">H8L47_24670</name>
</gene>
<proteinExistence type="predicted"/>
<evidence type="ECO:0000313" key="2">
    <source>
        <dbReference type="Proteomes" id="UP000646911"/>
    </source>
</evidence>
<evidence type="ECO:0000313" key="1">
    <source>
        <dbReference type="EMBL" id="MBC3910768.1"/>
    </source>
</evidence>
<dbReference type="Proteomes" id="UP000646911">
    <property type="component" value="Unassembled WGS sequence"/>
</dbReference>
<name>A0ABR6ZGF8_9BURK</name>
<comment type="caution">
    <text evidence="1">The sequence shown here is derived from an EMBL/GenBank/DDBJ whole genome shotgun (WGS) entry which is preliminary data.</text>
</comment>
<accession>A0ABR6ZGF8</accession>
<dbReference type="EMBL" id="JACOFX010000019">
    <property type="protein sequence ID" value="MBC3910768.1"/>
    <property type="molecule type" value="Genomic_DNA"/>
</dbReference>
<protein>
    <submittedName>
        <fullName evidence="1">Uncharacterized protein</fullName>
    </submittedName>
</protein>
<dbReference type="RefSeq" id="WP_186956342.1">
    <property type="nucleotide sequence ID" value="NZ_JACOFX010000019.1"/>
</dbReference>
<reference evidence="1 2" key="1">
    <citation type="submission" date="2020-08" db="EMBL/GenBank/DDBJ databases">
        <title>Novel species isolated from subtropical streams in China.</title>
        <authorList>
            <person name="Lu H."/>
        </authorList>
    </citation>
    <scope>NUCLEOTIDE SEQUENCE [LARGE SCALE GENOMIC DNA]</scope>
    <source>
        <strain evidence="1 2">NL8W</strain>
    </source>
</reference>
<sequence length="77" mass="7923">MALPVLAGMAAKYVGSKVIEHGVEKLVESVMSSKEGSGLLDKAGKMDVPFGPSKMMMSAIAEPPVKSLVSGSALSMK</sequence>
<keyword evidence="2" id="KW-1185">Reference proteome</keyword>
<organism evidence="1 2">
    <name type="scientific">Undibacterium umbellatum</name>
    <dbReference type="NCBI Taxonomy" id="2762300"/>
    <lineage>
        <taxon>Bacteria</taxon>
        <taxon>Pseudomonadati</taxon>
        <taxon>Pseudomonadota</taxon>
        <taxon>Betaproteobacteria</taxon>
        <taxon>Burkholderiales</taxon>
        <taxon>Oxalobacteraceae</taxon>
        <taxon>Undibacterium</taxon>
    </lineage>
</organism>